<evidence type="ECO:0000313" key="11">
    <source>
        <dbReference type="EMBL" id="MCG6504509.1"/>
    </source>
</evidence>
<dbReference type="SFLD" id="SFLDG01129">
    <property type="entry name" value="C1.5:_HAD__Beta-PGM__Phosphata"/>
    <property type="match status" value="1"/>
</dbReference>
<evidence type="ECO:0000256" key="8">
    <source>
        <dbReference type="ARBA" id="ARBA00022842"/>
    </source>
</evidence>
<dbReference type="Proteomes" id="UP001298424">
    <property type="component" value="Unassembled WGS sequence"/>
</dbReference>
<dbReference type="NCBIfam" id="TIGR01549">
    <property type="entry name" value="HAD-SF-IA-v1"/>
    <property type="match status" value="1"/>
</dbReference>
<evidence type="ECO:0000256" key="9">
    <source>
        <dbReference type="ARBA" id="ARBA00023277"/>
    </source>
</evidence>
<dbReference type="NCBIfam" id="NF009695">
    <property type="entry name" value="PRK13222.1-2"/>
    <property type="match status" value="1"/>
</dbReference>
<comment type="cofactor">
    <cofactor evidence="2 10">
        <name>Mg(2+)</name>
        <dbReference type="ChEBI" id="CHEBI:18420"/>
    </cofactor>
</comment>
<dbReference type="EC" id="3.1.3.18" evidence="5 10"/>
<evidence type="ECO:0000256" key="6">
    <source>
        <dbReference type="ARBA" id="ARBA00022723"/>
    </source>
</evidence>
<dbReference type="NCBIfam" id="TIGR01449">
    <property type="entry name" value="PGP_bact"/>
    <property type="match status" value="1"/>
</dbReference>
<keyword evidence="9 10" id="KW-0119">Carbohydrate metabolism</keyword>
<dbReference type="SUPFAM" id="SSF56784">
    <property type="entry name" value="HAD-like"/>
    <property type="match status" value="1"/>
</dbReference>
<dbReference type="PANTHER" id="PTHR43434">
    <property type="entry name" value="PHOSPHOGLYCOLATE PHOSPHATASE"/>
    <property type="match status" value="1"/>
</dbReference>
<evidence type="ECO:0000256" key="4">
    <source>
        <dbReference type="ARBA" id="ARBA00006171"/>
    </source>
</evidence>
<accession>A0ABS9NP02</accession>
<reference evidence="11 12" key="1">
    <citation type="submission" date="2022-02" db="EMBL/GenBank/DDBJ databases">
        <title>Genome sequence data of Kingella unionensis sp. nov. strain CICC 24913 (CCUG 75125).</title>
        <authorList>
            <person name="Xiao M."/>
        </authorList>
    </citation>
    <scope>NUCLEOTIDE SEQUENCE [LARGE SCALE GENOMIC DNA]</scope>
    <source>
        <strain evidence="11 12">CICC 24913</strain>
    </source>
</reference>
<dbReference type="InterPro" id="IPR050155">
    <property type="entry name" value="HAD-like_hydrolase_sf"/>
</dbReference>
<keyword evidence="7 10" id="KW-0378">Hydrolase</keyword>
<organism evidence="11 12">
    <name type="scientific">Kingella pumchi</name>
    <dbReference type="NCBI Taxonomy" id="2779506"/>
    <lineage>
        <taxon>Bacteria</taxon>
        <taxon>Pseudomonadati</taxon>
        <taxon>Pseudomonadota</taxon>
        <taxon>Betaproteobacteria</taxon>
        <taxon>Neisseriales</taxon>
        <taxon>Neisseriaceae</taxon>
        <taxon>Kingella</taxon>
    </lineage>
</organism>
<comment type="catalytic activity">
    <reaction evidence="1 10">
        <text>2-phosphoglycolate + H2O = glycolate + phosphate</text>
        <dbReference type="Rhea" id="RHEA:14369"/>
        <dbReference type="ChEBI" id="CHEBI:15377"/>
        <dbReference type="ChEBI" id="CHEBI:29805"/>
        <dbReference type="ChEBI" id="CHEBI:43474"/>
        <dbReference type="ChEBI" id="CHEBI:58033"/>
        <dbReference type="EC" id="3.1.3.18"/>
    </reaction>
</comment>
<dbReference type="InterPro" id="IPR037512">
    <property type="entry name" value="PGPase_prok"/>
</dbReference>
<evidence type="ECO:0000256" key="5">
    <source>
        <dbReference type="ARBA" id="ARBA00013078"/>
    </source>
</evidence>
<comment type="caution">
    <text evidence="11">The sequence shown here is derived from an EMBL/GenBank/DDBJ whole genome shotgun (WGS) entry which is preliminary data.</text>
</comment>
<protein>
    <recommendedName>
        <fullName evidence="5 10">Phosphoglycolate phosphatase</fullName>
        <shortName evidence="10">PGP</shortName>
        <shortName evidence="10">PGPase</shortName>
        <ecNumber evidence="5 10">3.1.3.18</ecNumber>
    </recommendedName>
</protein>
<feature type="binding site" evidence="10">
    <location>
        <position position="178"/>
    </location>
    <ligand>
        <name>Mg(2+)</name>
        <dbReference type="ChEBI" id="CHEBI:18420"/>
    </ligand>
</feature>
<keyword evidence="8 10" id="KW-0460">Magnesium</keyword>
<dbReference type="NCBIfam" id="TIGR01509">
    <property type="entry name" value="HAD-SF-IA-v3"/>
    <property type="match status" value="1"/>
</dbReference>
<dbReference type="GO" id="GO:0008967">
    <property type="term" value="F:phosphoglycolate phosphatase activity"/>
    <property type="evidence" value="ECO:0007669"/>
    <property type="project" value="UniProtKB-EC"/>
</dbReference>
<dbReference type="RefSeq" id="WP_238748003.1">
    <property type="nucleotide sequence ID" value="NZ_JAKOOW010000028.1"/>
</dbReference>
<evidence type="ECO:0000256" key="7">
    <source>
        <dbReference type="ARBA" id="ARBA00022801"/>
    </source>
</evidence>
<dbReference type="PRINTS" id="PR00413">
    <property type="entry name" value="HADHALOGNASE"/>
</dbReference>
<gene>
    <name evidence="11" type="ORF">MB824_08365</name>
</gene>
<dbReference type="SFLD" id="SFLDS00003">
    <property type="entry name" value="Haloacid_Dehalogenase"/>
    <property type="match status" value="1"/>
</dbReference>
<dbReference type="InterPro" id="IPR023214">
    <property type="entry name" value="HAD_sf"/>
</dbReference>
<dbReference type="PANTHER" id="PTHR43434:SF1">
    <property type="entry name" value="PHOSPHOGLYCOLATE PHOSPHATASE"/>
    <property type="match status" value="1"/>
</dbReference>
<evidence type="ECO:0000313" key="12">
    <source>
        <dbReference type="Proteomes" id="UP001298424"/>
    </source>
</evidence>
<feature type="binding site" evidence="10">
    <location>
        <position position="14"/>
    </location>
    <ligand>
        <name>Mg(2+)</name>
        <dbReference type="ChEBI" id="CHEBI:18420"/>
    </ligand>
</feature>
<dbReference type="InterPro" id="IPR041492">
    <property type="entry name" value="HAD_2"/>
</dbReference>
<dbReference type="SFLD" id="SFLDG01135">
    <property type="entry name" value="C1.5.6:_HAD__Beta-PGM__Phospha"/>
    <property type="match status" value="1"/>
</dbReference>
<evidence type="ECO:0000256" key="10">
    <source>
        <dbReference type="HAMAP-Rule" id="MF_00495"/>
    </source>
</evidence>
<dbReference type="EMBL" id="JAKOOW010000028">
    <property type="protein sequence ID" value="MCG6504509.1"/>
    <property type="molecule type" value="Genomic_DNA"/>
</dbReference>
<keyword evidence="6 10" id="KW-0479">Metal-binding</keyword>
<dbReference type="InterPro" id="IPR006439">
    <property type="entry name" value="HAD-SF_hydro_IA"/>
</dbReference>
<name>A0ABS9NP02_9NEIS</name>
<comment type="function">
    <text evidence="10">Specifically catalyzes the dephosphorylation of 2-phosphoglycolate. Is involved in the dissimilation of the intracellular 2-phosphoglycolate formed during the DNA repair of 3'-phosphoglycolate ends, a major class of DNA lesions induced by oxidative stress.</text>
</comment>
<dbReference type="CDD" id="cd16417">
    <property type="entry name" value="HAD_PGPase"/>
    <property type="match status" value="1"/>
</dbReference>
<proteinExistence type="inferred from homology"/>
<dbReference type="InterPro" id="IPR036412">
    <property type="entry name" value="HAD-like_sf"/>
</dbReference>
<feature type="active site" description="Nucleophile" evidence="10">
    <location>
        <position position="14"/>
    </location>
</feature>
<dbReference type="Pfam" id="PF13419">
    <property type="entry name" value="HAD_2"/>
    <property type="match status" value="1"/>
</dbReference>
<evidence type="ECO:0000256" key="1">
    <source>
        <dbReference type="ARBA" id="ARBA00000830"/>
    </source>
</evidence>
<evidence type="ECO:0000256" key="2">
    <source>
        <dbReference type="ARBA" id="ARBA00001946"/>
    </source>
</evidence>
<comment type="similarity">
    <text evidence="4 10">Belongs to the HAD-like hydrolase superfamily. CbbY/CbbZ/Gph/YieH family.</text>
</comment>
<evidence type="ECO:0000256" key="3">
    <source>
        <dbReference type="ARBA" id="ARBA00004818"/>
    </source>
</evidence>
<keyword evidence="12" id="KW-1185">Reference proteome</keyword>
<comment type="pathway">
    <text evidence="3 10">Organic acid metabolism; glycolate biosynthesis; glycolate from 2-phosphoglycolate: step 1/1.</text>
</comment>
<feature type="binding site" evidence="10">
    <location>
        <position position="16"/>
    </location>
    <ligand>
        <name>Mg(2+)</name>
        <dbReference type="ChEBI" id="CHEBI:18420"/>
    </ligand>
</feature>
<dbReference type="HAMAP" id="MF_00495">
    <property type="entry name" value="GPH_hydrolase_bact"/>
    <property type="match status" value="1"/>
</dbReference>
<dbReference type="Gene3D" id="1.10.150.240">
    <property type="entry name" value="Putative phosphatase, domain 2"/>
    <property type="match status" value="1"/>
</dbReference>
<dbReference type="Gene3D" id="3.40.50.1000">
    <property type="entry name" value="HAD superfamily/HAD-like"/>
    <property type="match status" value="1"/>
</dbReference>
<sequence>MPNTFARVRAVAFDLDGTLCDSIPDLAGAANAMRVELGMAPLPQEQIQSYVGDGIAALVLRALSGQYSGGDVAESLRSEGFAVFARHYARHLADATRPYPHTETALELLKSLGLPLAVVTNKSEVLAVKLLRELQLDGYFSLVVGGDTLPERKPSAEPLRHSAEVLGVECAQLLMVGDSANDILSAKAAGCPVIGVRYGYGDMDALAAAAETRPDALIDSLPELYELLKPVQAA</sequence>
<dbReference type="InterPro" id="IPR023198">
    <property type="entry name" value="PGP-like_dom2"/>
</dbReference>